<dbReference type="GO" id="GO:0016567">
    <property type="term" value="P:protein ubiquitination"/>
    <property type="evidence" value="ECO:0007669"/>
    <property type="project" value="UniProtKB-UniRule"/>
</dbReference>
<dbReference type="GO" id="GO:0043130">
    <property type="term" value="F:ubiquitin binding"/>
    <property type="evidence" value="ECO:0007669"/>
    <property type="project" value="UniProtKB-UniRule"/>
</dbReference>
<dbReference type="EC" id="2.3.2.27" evidence="2"/>
<comment type="caution">
    <text evidence="18">The sequence shown here is derived from an EMBL/GenBank/DDBJ whole genome shotgun (WGS) entry which is preliminary data.</text>
</comment>
<dbReference type="InterPro" id="IPR001841">
    <property type="entry name" value="Znf_RING"/>
</dbReference>
<dbReference type="SUPFAM" id="SSF57850">
    <property type="entry name" value="RING/U-box"/>
    <property type="match status" value="1"/>
</dbReference>
<dbReference type="EMBL" id="SOYY01000025">
    <property type="protein sequence ID" value="KAA0702301.1"/>
    <property type="molecule type" value="Genomic_DNA"/>
</dbReference>
<keyword evidence="4 14" id="KW-0479">Metal-binding</keyword>
<dbReference type="InterPro" id="IPR013083">
    <property type="entry name" value="Znf_RING/FYVE/PHD"/>
</dbReference>
<dbReference type="InterPro" id="IPR051657">
    <property type="entry name" value="RNF168/RNF169_E3_ubiq-ligase"/>
</dbReference>
<feature type="compositionally biased region" description="Polar residues" evidence="16">
    <location>
        <begin position="280"/>
        <end position="301"/>
    </location>
</feature>
<dbReference type="GO" id="GO:0031491">
    <property type="term" value="F:nucleosome binding"/>
    <property type="evidence" value="ECO:0007669"/>
    <property type="project" value="TreeGrafter"/>
</dbReference>
<keyword evidence="8 14" id="KW-0862">Zinc</keyword>
<dbReference type="PROSITE" id="PS50089">
    <property type="entry name" value="ZF_RING_2"/>
    <property type="match status" value="1"/>
</dbReference>
<evidence type="ECO:0000256" key="3">
    <source>
        <dbReference type="ARBA" id="ARBA00022679"/>
    </source>
</evidence>
<keyword evidence="5 14" id="KW-0227">DNA damage</keyword>
<dbReference type="AlphaFoldDB" id="A0A5A9MZW2"/>
<keyword evidence="3 14" id="KW-0808">Transferase</keyword>
<dbReference type="GO" id="GO:0042393">
    <property type="term" value="F:histone binding"/>
    <property type="evidence" value="ECO:0007669"/>
    <property type="project" value="UniProtKB-UniRule"/>
</dbReference>
<dbReference type="GO" id="GO:0000151">
    <property type="term" value="C:ubiquitin ligase complex"/>
    <property type="evidence" value="ECO:0007669"/>
    <property type="project" value="UniProtKB-UniRule"/>
</dbReference>
<evidence type="ECO:0000256" key="4">
    <source>
        <dbReference type="ARBA" id="ARBA00022723"/>
    </source>
</evidence>
<dbReference type="GO" id="GO:0005634">
    <property type="term" value="C:nucleus"/>
    <property type="evidence" value="ECO:0007669"/>
    <property type="project" value="UniProtKB-SubCell"/>
</dbReference>
<feature type="short sequence motif" description="MIU motif 1" evidence="14">
    <location>
        <begin position="174"/>
        <end position="197"/>
    </location>
</feature>
<feature type="compositionally biased region" description="Basic and acidic residues" evidence="16">
    <location>
        <begin position="317"/>
        <end position="328"/>
    </location>
</feature>
<keyword evidence="10 14" id="KW-0234">DNA repair</keyword>
<dbReference type="SMART" id="SM00184">
    <property type="entry name" value="RING"/>
    <property type="match status" value="1"/>
</dbReference>
<evidence type="ECO:0000256" key="8">
    <source>
        <dbReference type="ARBA" id="ARBA00022833"/>
    </source>
</evidence>
<evidence type="ECO:0000256" key="5">
    <source>
        <dbReference type="ARBA" id="ARBA00022763"/>
    </source>
</evidence>
<dbReference type="Pfam" id="PF13923">
    <property type="entry name" value="zf-C3HC4_2"/>
    <property type="match status" value="1"/>
</dbReference>
<dbReference type="OrthoDB" id="426657at2759"/>
<gene>
    <name evidence="14" type="primary">RNF168</name>
    <name evidence="18" type="ORF">E1301_Tti017937</name>
</gene>
<feature type="compositionally biased region" description="Polar residues" evidence="16">
    <location>
        <begin position="388"/>
        <end position="399"/>
    </location>
</feature>
<evidence type="ECO:0000256" key="15">
    <source>
        <dbReference type="SAM" id="Coils"/>
    </source>
</evidence>
<keyword evidence="15" id="KW-0175">Coiled coil</keyword>
<accession>A0A5A9MZW2</accession>
<protein>
    <recommendedName>
        <fullName evidence="2">RING-type E3 ubiquitin transferase</fullName>
        <ecNumber evidence="2">2.3.2.27</ecNumber>
    </recommendedName>
    <alternativeName>
        <fullName evidence="12 13">RING-type E3 ubiquitin transferase RNF168</fullName>
    </alternativeName>
</protein>
<comment type="subcellular location">
    <subcellularLocation>
        <location evidence="14">Nucleus</location>
    </subcellularLocation>
    <text evidence="14">Localizes to double-strand breaks (DSBs) sites of DNA damage.</text>
</comment>
<dbReference type="CDD" id="cd22265">
    <property type="entry name" value="UDM1_RNF168"/>
    <property type="match status" value="1"/>
</dbReference>
<evidence type="ECO:0000256" key="12">
    <source>
        <dbReference type="ARBA" id="ARBA00077266"/>
    </source>
</evidence>
<feature type="region of interest" description="Disordered" evidence="16">
    <location>
        <begin position="377"/>
        <end position="475"/>
    </location>
</feature>
<dbReference type="HAMAP" id="MF_03066">
    <property type="entry name" value="RNF168"/>
    <property type="match status" value="1"/>
</dbReference>
<evidence type="ECO:0000256" key="14">
    <source>
        <dbReference type="HAMAP-Rule" id="MF_03066"/>
    </source>
</evidence>
<evidence type="ECO:0000256" key="2">
    <source>
        <dbReference type="ARBA" id="ARBA00012483"/>
    </source>
</evidence>
<evidence type="ECO:0000256" key="9">
    <source>
        <dbReference type="ARBA" id="ARBA00022853"/>
    </source>
</evidence>
<dbReference type="GO" id="GO:0006302">
    <property type="term" value="P:double-strand break repair"/>
    <property type="evidence" value="ECO:0007669"/>
    <property type="project" value="UniProtKB-UniRule"/>
</dbReference>
<evidence type="ECO:0000256" key="16">
    <source>
        <dbReference type="SAM" id="MobiDB-lite"/>
    </source>
</evidence>
<keyword evidence="19" id="KW-1185">Reference proteome</keyword>
<dbReference type="Proteomes" id="UP000324632">
    <property type="component" value="Chromosome 25"/>
</dbReference>
<feature type="compositionally biased region" description="Low complexity" evidence="16">
    <location>
        <begin position="442"/>
        <end position="467"/>
    </location>
</feature>
<evidence type="ECO:0000256" key="13">
    <source>
        <dbReference type="ARBA" id="ARBA00079844"/>
    </source>
</evidence>
<dbReference type="GO" id="GO:0045739">
    <property type="term" value="P:positive regulation of DNA repair"/>
    <property type="evidence" value="ECO:0007669"/>
    <property type="project" value="UniProtKB-UniRule"/>
</dbReference>
<dbReference type="GO" id="GO:0010212">
    <property type="term" value="P:response to ionizing radiation"/>
    <property type="evidence" value="ECO:0007669"/>
    <property type="project" value="UniProtKB-UniRule"/>
</dbReference>
<evidence type="ECO:0000256" key="7">
    <source>
        <dbReference type="ARBA" id="ARBA00022786"/>
    </source>
</evidence>
<dbReference type="CDD" id="cd16550">
    <property type="entry name" value="RING-HC_RNF168"/>
    <property type="match status" value="1"/>
</dbReference>
<comment type="catalytic activity">
    <reaction evidence="1 14">
        <text>S-ubiquitinyl-[E2 ubiquitin-conjugating enzyme]-L-cysteine + [acceptor protein]-L-lysine = [E2 ubiquitin-conjugating enzyme]-L-cysteine + N(6)-ubiquitinyl-[acceptor protein]-L-lysine.</text>
        <dbReference type="EC" id="2.3.2.27"/>
    </reaction>
</comment>
<evidence type="ECO:0000256" key="1">
    <source>
        <dbReference type="ARBA" id="ARBA00000900"/>
    </source>
</evidence>
<dbReference type="UniPathway" id="UPA00143"/>
<comment type="pathway">
    <text evidence="14">Protein modification; protein ubiquitination.</text>
</comment>
<evidence type="ECO:0000313" key="19">
    <source>
        <dbReference type="Proteomes" id="UP000324632"/>
    </source>
</evidence>
<name>A0A5A9MZW2_9TELE</name>
<dbReference type="GO" id="GO:0061630">
    <property type="term" value="F:ubiquitin protein ligase activity"/>
    <property type="evidence" value="ECO:0007669"/>
    <property type="project" value="UniProtKB-EC"/>
</dbReference>
<sequence length="475" mass="53588">MPPVSEVDIGPVEESSGGLTRSDCVCPICLDILLEPVTLPCTHTFCKPCFLETVDKSNMCCPLCRKRVSTWARLNSRNKTLINMEMWKRIQNAFPEQCERRLQGIEDDDVSVLIPKPRVCQPGEVRREYEDQISKLVEEKRALEDAEKRASEEYIQRLLAEEEEPLVEARRRQEEKQLEEDERLARLISQELNSGPISESSWNIKPVDATPVKKKKSNVGDIEKFLRPVQHKQSTSSESSPNSSLMANKENILNPPKTLLSNSQEDTDEDMPVLDYYGKPSTSNSHPSCSEQTFNSPNNTTSKRKSSETEVEPEVDLLNKRPCSDPHFEVPPAESSVLSEMSWCEESMQSRWQQEEEDRRLAMRLQRELNRDISVDRRKGSADGYQLRQKNSLASTSSNPEEENTKGKSAKSFTGPREDKEKATKKLSGSVTHLVAMNAGKSPVSSSTSTAVQSTLQKKGTKQTTLTEMFPNMGS</sequence>
<comment type="domain">
    <text evidence="14">The MIU motif (motif interacting with ubiquitin) mediates the interaction with both 'Lys-48'- and 'Lys-63'-linked ubiquitin chains. The UMI motif mediates interaction with ubiquitin with a preference for 'Lys-63'-linked ubiquitin. The specificity for different types of ubiquitin is mediated by juxtaposition of ubiquitin-binding motifs (MIU and UMI motifs) with LR motifs (LRMs).</text>
</comment>
<comment type="similarity">
    <text evidence="14">Belongs to the RNF168 family.</text>
</comment>
<keyword evidence="11 14" id="KW-0539">Nucleus</keyword>
<evidence type="ECO:0000256" key="6">
    <source>
        <dbReference type="ARBA" id="ARBA00022771"/>
    </source>
</evidence>
<evidence type="ECO:0000259" key="17">
    <source>
        <dbReference type="PROSITE" id="PS50089"/>
    </source>
</evidence>
<evidence type="ECO:0000313" key="18">
    <source>
        <dbReference type="EMBL" id="KAA0702301.1"/>
    </source>
</evidence>
<dbReference type="GO" id="GO:0035861">
    <property type="term" value="C:site of double-strand break"/>
    <property type="evidence" value="ECO:0007669"/>
    <property type="project" value="TreeGrafter"/>
</dbReference>
<proteinExistence type="inferred from homology"/>
<keyword evidence="7 14" id="KW-0833">Ubl conjugation pathway</keyword>
<evidence type="ECO:0000256" key="10">
    <source>
        <dbReference type="ARBA" id="ARBA00023204"/>
    </source>
</evidence>
<dbReference type="FunFam" id="3.30.40.10:FF:000466">
    <property type="entry name" value="E3 ubiquitin-protein ligase RNF168"/>
    <property type="match status" value="1"/>
</dbReference>
<feature type="short sequence motif" description="LR motif 1" evidence="14">
    <location>
        <begin position="119"/>
        <end position="137"/>
    </location>
</feature>
<dbReference type="CDD" id="cd21952">
    <property type="entry name" value="MIU2_RNF168"/>
    <property type="match status" value="1"/>
</dbReference>
<reference evidence="18 19" key="1">
    <citation type="journal article" date="2019" name="Mol. Ecol. Resour.">
        <title>Chromosome-level genome assembly of Triplophysa tibetana, a fish adapted to the harsh high-altitude environment of the Tibetan Plateau.</title>
        <authorList>
            <person name="Yang X."/>
            <person name="Liu H."/>
            <person name="Ma Z."/>
            <person name="Zou Y."/>
            <person name="Zou M."/>
            <person name="Mao Y."/>
            <person name="Li X."/>
            <person name="Wang H."/>
            <person name="Chen T."/>
            <person name="Wang W."/>
            <person name="Yang R."/>
        </authorList>
    </citation>
    <scope>NUCLEOTIDE SEQUENCE [LARGE SCALE GENOMIC DNA]</scope>
    <source>
        <strain evidence="18">TTIB1903HZAU</strain>
        <tissue evidence="18">Muscle</tissue>
    </source>
</reference>
<feature type="short sequence motif" description="UMI motif" evidence="14">
    <location>
        <begin position="152"/>
        <end position="160"/>
    </location>
</feature>
<feature type="coiled-coil region" evidence="15">
    <location>
        <begin position="126"/>
        <end position="191"/>
    </location>
</feature>
<dbReference type="PANTHER" id="PTHR23328:SF1">
    <property type="entry name" value="E3 UBIQUITIN-PROTEIN LIGASE RNF168"/>
    <property type="match status" value="1"/>
</dbReference>
<evidence type="ECO:0000256" key="11">
    <source>
        <dbReference type="ARBA" id="ARBA00023242"/>
    </source>
</evidence>
<feature type="region of interest" description="Disordered" evidence="16">
    <location>
        <begin position="212"/>
        <end position="332"/>
    </location>
</feature>
<dbReference type="InterPro" id="IPR034725">
    <property type="entry name" value="RNF168"/>
</dbReference>
<feature type="domain" description="RING-type" evidence="17">
    <location>
        <begin position="26"/>
        <end position="65"/>
    </location>
</feature>
<feature type="compositionally biased region" description="Low complexity" evidence="16">
    <location>
        <begin position="234"/>
        <end position="244"/>
    </location>
</feature>
<keyword evidence="9 14" id="KW-0156">Chromatin regulator</keyword>
<dbReference type="PANTHER" id="PTHR23328">
    <property type="entry name" value="RING-TYPE DOMAIN-CONTAINING PROTEIN"/>
    <property type="match status" value="1"/>
</dbReference>
<comment type="caution">
    <text evidence="14">Lacks conserved residue(s) required for the propagation of feature annotation.</text>
</comment>
<keyword evidence="6 14" id="KW-0863">Zinc-finger</keyword>
<organism evidence="18 19">
    <name type="scientific">Triplophysa tibetana</name>
    <dbReference type="NCBI Taxonomy" id="1572043"/>
    <lineage>
        <taxon>Eukaryota</taxon>
        <taxon>Metazoa</taxon>
        <taxon>Chordata</taxon>
        <taxon>Craniata</taxon>
        <taxon>Vertebrata</taxon>
        <taxon>Euteleostomi</taxon>
        <taxon>Actinopterygii</taxon>
        <taxon>Neopterygii</taxon>
        <taxon>Teleostei</taxon>
        <taxon>Ostariophysi</taxon>
        <taxon>Cypriniformes</taxon>
        <taxon>Nemacheilidae</taxon>
        <taxon>Triplophysa</taxon>
    </lineage>
</organism>
<dbReference type="Gene3D" id="3.30.40.10">
    <property type="entry name" value="Zinc/RING finger domain, C3HC4 (zinc finger)"/>
    <property type="match status" value="1"/>
</dbReference>
<dbReference type="GO" id="GO:0006325">
    <property type="term" value="P:chromatin organization"/>
    <property type="evidence" value="ECO:0007669"/>
    <property type="project" value="UniProtKB-KW"/>
</dbReference>
<feature type="short sequence motif" description="LR motif 2" evidence="14">
    <location>
        <begin position="377"/>
        <end position="388"/>
    </location>
</feature>
<dbReference type="GO" id="GO:0008270">
    <property type="term" value="F:zinc ion binding"/>
    <property type="evidence" value="ECO:0007669"/>
    <property type="project" value="UniProtKB-KW"/>
</dbReference>